<keyword evidence="2" id="KW-1185">Reference proteome</keyword>
<evidence type="ECO:0000313" key="2">
    <source>
        <dbReference type="Proteomes" id="UP000070444"/>
    </source>
</evidence>
<evidence type="ECO:0000313" key="1">
    <source>
        <dbReference type="EMBL" id="KXN67017.1"/>
    </source>
</evidence>
<organism evidence="1 2">
    <name type="scientific">Conidiobolus coronatus (strain ATCC 28846 / CBS 209.66 / NRRL 28638)</name>
    <name type="common">Delacroixia coronata</name>
    <dbReference type="NCBI Taxonomy" id="796925"/>
    <lineage>
        <taxon>Eukaryota</taxon>
        <taxon>Fungi</taxon>
        <taxon>Fungi incertae sedis</taxon>
        <taxon>Zoopagomycota</taxon>
        <taxon>Entomophthoromycotina</taxon>
        <taxon>Entomophthoromycetes</taxon>
        <taxon>Entomophthorales</taxon>
        <taxon>Ancylistaceae</taxon>
        <taxon>Conidiobolus</taxon>
    </lineage>
</organism>
<dbReference type="AlphaFoldDB" id="A0A137NW81"/>
<accession>A0A137NW81</accession>
<sequence>VDPYVKEWTITDTETNEKYTVQFPAPDYEFLKDARGENVGTVRSFGKLGIKKKFTFVREKCFADVEWCGKLTSNSKSAKGITTAQGFEQINWKINMNNVAYRLDIADNKTNELISKFYHSFKDYEEVGKLEILKKGMQKDLMLFVAYLTGYTFRCYLDELPQIGWDMTKKC</sequence>
<feature type="non-terminal residue" evidence="1">
    <location>
        <position position="1"/>
    </location>
</feature>
<name>A0A137NW81_CONC2</name>
<proteinExistence type="predicted"/>
<protein>
    <submittedName>
        <fullName evidence="1">Uncharacterized protein</fullName>
    </submittedName>
</protein>
<gene>
    <name evidence="1" type="ORF">CONCODRAFT_10999</name>
</gene>
<reference evidence="1 2" key="1">
    <citation type="journal article" date="2015" name="Genome Biol. Evol.">
        <title>Phylogenomic analyses indicate that early fungi evolved digesting cell walls of algal ancestors of land plants.</title>
        <authorList>
            <person name="Chang Y."/>
            <person name="Wang S."/>
            <person name="Sekimoto S."/>
            <person name="Aerts A.L."/>
            <person name="Choi C."/>
            <person name="Clum A."/>
            <person name="LaButti K.M."/>
            <person name="Lindquist E.A."/>
            <person name="Yee Ngan C."/>
            <person name="Ohm R.A."/>
            <person name="Salamov A.A."/>
            <person name="Grigoriev I.V."/>
            <person name="Spatafora J.W."/>
            <person name="Berbee M.L."/>
        </authorList>
    </citation>
    <scope>NUCLEOTIDE SEQUENCE [LARGE SCALE GENOMIC DNA]</scope>
    <source>
        <strain evidence="1 2">NRRL 28638</strain>
    </source>
</reference>
<dbReference type="Proteomes" id="UP000070444">
    <property type="component" value="Unassembled WGS sequence"/>
</dbReference>
<dbReference type="EMBL" id="KQ964668">
    <property type="protein sequence ID" value="KXN67017.1"/>
    <property type="molecule type" value="Genomic_DNA"/>
</dbReference>